<proteinExistence type="inferred from homology"/>
<feature type="compositionally biased region" description="Basic and acidic residues" evidence="4">
    <location>
        <begin position="1"/>
        <end position="26"/>
    </location>
</feature>
<reference evidence="6 7" key="1">
    <citation type="journal article" date="2019" name="Int. J. Syst. Evol. Microbiol.">
        <title>The Global Catalogue of Microorganisms (GCM) 10K type strain sequencing project: providing services to taxonomists for standard genome sequencing and annotation.</title>
        <authorList>
            <consortium name="The Broad Institute Genomics Platform"/>
            <consortium name="The Broad Institute Genome Sequencing Center for Infectious Disease"/>
            <person name="Wu L."/>
            <person name="Ma J."/>
        </authorList>
    </citation>
    <scope>NUCLEOTIDE SEQUENCE [LARGE SCALE GENOMIC DNA]</scope>
    <source>
        <strain evidence="6 7">JCM 16331</strain>
    </source>
</reference>
<evidence type="ECO:0000259" key="5">
    <source>
        <dbReference type="SMART" id="SM00653"/>
    </source>
</evidence>
<dbReference type="InterPro" id="IPR016190">
    <property type="entry name" value="Transl_init_fac_IF2/IF5_Zn-bd"/>
</dbReference>
<evidence type="ECO:0000256" key="4">
    <source>
        <dbReference type="SAM" id="MobiDB-lite"/>
    </source>
</evidence>
<dbReference type="SUPFAM" id="SSF100966">
    <property type="entry name" value="Translation initiation factor 2 beta, aIF2beta, N-terminal domain"/>
    <property type="match status" value="1"/>
</dbReference>
<dbReference type="PANTHER" id="PTHR23001">
    <property type="entry name" value="EUKARYOTIC TRANSLATION INITIATION FACTOR"/>
    <property type="match status" value="1"/>
</dbReference>
<dbReference type="Pfam" id="PF01873">
    <property type="entry name" value="eIF-5_eIF-2B"/>
    <property type="match status" value="1"/>
</dbReference>
<organism evidence="6 7">
    <name type="scientific">Halarchaeum nitratireducens</name>
    <dbReference type="NCBI Taxonomy" id="489913"/>
    <lineage>
        <taxon>Archaea</taxon>
        <taxon>Methanobacteriati</taxon>
        <taxon>Methanobacteriota</taxon>
        <taxon>Stenosarchaea group</taxon>
        <taxon>Halobacteria</taxon>
        <taxon>Halobacteriales</taxon>
        <taxon>Halobacteriaceae</taxon>
    </lineage>
</organism>
<evidence type="ECO:0000256" key="1">
    <source>
        <dbReference type="ARBA" id="ARBA00010397"/>
    </source>
</evidence>
<name>A0A830GCU5_9EURY</name>
<protein>
    <submittedName>
        <fullName evidence="6">Translation initiation factor 2 subunit beta</fullName>
    </submittedName>
</protein>
<dbReference type="InterPro" id="IPR016189">
    <property type="entry name" value="Transl_init_fac_IF2/IF5_N"/>
</dbReference>
<dbReference type="OrthoDB" id="38099at2157"/>
<dbReference type="NCBIfam" id="NF003067">
    <property type="entry name" value="PRK03988.1"/>
    <property type="match status" value="1"/>
</dbReference>
<comment type="caution">
    <text evidence="6">The sequence shown here is derived from an EMBL/GenBank/DDBJ whole genome shotgun (WGS) entry which is preliminary data.</text>
</comment>
<dbReference type="InterPro" id="IPR045196">
    <property type="entry name" value="IF2/IF5"/>
</dbReference>
<keyword evidence="7" id="KW-1185">Reference proteome</keyword>
<evidence type="ECO:0000313" key="6">
    <source>
        <dbReference type="EMBL" id="GGN16052.1"/>
    </source>
</evidence>
<dbReference type="GO" id="GO:0003743">
    <property type="term" value="F:translation initiation factor activity"/>
    <property type="evidence" value="ECO:0007669"/>
    <property type="project" value="UniProtKB-KW"/>
</dbReference>
<dbReference type="SMART" id="SM00653">
    <property type="entry name" value="eIF2B_5"/>
    <property type="match status" value="1"/>
</dbReference>
<comment type="similarity">
    <text evidence="1">Belongs to the eIF-2-beta/eIF-5 family.</text>
</comment>
<feature type="domain" description="Translation initiation factor IF2/IF5" evidence="5">
    <location>
        <begin position="21"/>
        <end position="129"/>
    </location>
</feature>
<evidence type="ECO:0000256" key="3">
    <source>
        <dbReference type="ARBA" id="ARBA00022917"/>
    </source>
</evidence>
<sequence length="132" mass="15086">MGYDEQLDRAMTEKSEIDADESRFDVPDPNVRIEGNFTVYENFQATLERLDRQQRHVLQFIQNDLGTAAQIDENGRVRLTGEFDGDRIAEALDDYVERYVRCPECGLPDTNLVEENDTTHLQCDACGARTPV</sequence>
<accession>A0A830GCU5</accession>
<dbReference type="SUPFAM" id="SSF75689">
    <property type="entry name" value="Zinc-binding domain of translation initiation factor 2 beta"/>
    <property type="match status" value="1"/>
</dbReference>
<dbReference type="EMBL" id="BMOQ01000004">
    <property type="protein sequence ID" value="GGN16052.1"/>
    <property type="molecule type" value="Genomic_DNA"/>
</dbReference>
<dbReference type="RefSeq" id="WP_188878185.1">
    <property type="nucleotide sequence ID" value="NZ_BMOQ01000004.1"/>
</dbReference>
<keyword evidence="2 6" id="KW-0396">Initiation factor</keyword>
<dbReference type="AlphaFoldDB" id="A0A830GCU5"/>
<evidence type="ECO:0000313" key="7">
    <source>
        <dbReference type="Proteomes" id="UP000608850"/>
    </source>
</evidence>
<evidence type="ECO:0000256" key="2">
    <source>
        <dbReference type="ARBA" id="ARBA00022540"/>
    </source>
</evidence>
<keyword evidence="3" id="KW-0648">Protein biosynthesis</keyword>
<dbReference type="Gene3D" id="3.30.30.170">
    <property type="match status" value="1"/>
</dbReference>
<gene>
    <name evidence="6" type="ORF">GCM10009021_15690</name>
</gene>
<dbReference type="Proteomes" id="UP000608850">
    <property type="component" value="Unassembled WGS sequence"/>
</dbReference>
<dbReference type="PANTHER" id="PTHR23001:SF3">
    <property type="entry name" value="EUKARYOTIC TRANSLATION INITIATION FACTOR 2 SUBUNIT 2"/>
    <property type="match status" value="1"/>
</dbReference>
<dbReference type="InterPro" id="IPR002735">
    <property type="entry name" value="Transl_init_fac_IF2/IF5_dom"/>
</dbReference>
<feature type="region of interest" description="Disordered" evidence="4">
    <location>
        <begin position="1"/>
        <end position="28"/>
    </location>
</feature>